<dbReference type="GO" id="GO:0046168">
    <property type="term" value="P:glycerol-3-phosphate catabolic process"/>
    <property type="evidence" value="ECO:0007669"/>
    <property type="project" value="InterPro"/>
</dbReference>
<keyword evidence="5 13" id="KW-0520">NAD</keyword>
<dbReference type="Gene3D" id="1.10.1040.10">
    <property type="entry name" value="N-(1-d-carboxylethyl)-l-norvaline Dehydrogenase, domain 2"/>
    <property type="match status" value="1"/>
</dbReference>
<dbReference type="eggNOG" id="COG0240">
    <property type="taxonomic scope" value="Bacteria"/>
</dbReference>
<dbReference type="Gene3D" id="3.40.50.720">
    <property type="entry name" value="NAD(P)-binding Rossmann-like Domain"/>
    <property type="match status" value="1"/>
</dbReference>
<keyword evidence="7 13" id="KW-0594">Phospholipid biosynthesis</keyword>
<accession>C0EFM7</accession>
<dbReference type="NCBIfam" id="NF000940">
    <property type="entry name" value="PRK00094.1-2"/>
    <property type="match status" value="1"/>
</dbReference>
<dbReference type="PIRSF" id="PIRSF000114">
    <property type="entry name" value="Glycerol-3-P_dh"/>
    <property type="match status" value="1"/>
</dbReference>
<organism evidence="20 21">
    <name type="scientific">[Clostridium] methylpentosum DSM 5476</name>
    <dbReference type="NCBI Taxonomy" id="537013"/>
    <lineage>
        <taxon>Bacteria</taxon>
        <taxon>Bacillati</taxon>
        <taxon>Bacillota</taxon>
        <taxon>Clostridia</taxon>
        <taxon>Eubacteriales</taxon>
        <taxon>Oscillospiraceae</taxon>
        <taxon>Oscillospiraceae incertae sedis</taxon>
    </lineage>
</organism>
<comment type="pathway">
    <text evidence="13">Membrane lipid metabolism; glycerophospholipid metabolism.</text>
</comment>
<dbReference type="PANTHER" id="PTHR11728">
    <property type="entry name" value="GLYCEROL-3-PHOSPHATE DEHYDROGENASE"/>
    <property type="match status" value="1"/>
</dbReference>
<dbReference type="UniPathway" id="UPA00940"/>
<dbReference type="Pfam" id="PF07479">
    <property type="entry name" value="NAD_Gly3P_dh_C"/>
    <property type="match status" value="1"/>
</dbReference>
<evidence type="ECO:0000256" key="16">
    <source>
        <dbReference type="PIRSR" id="PIRSR000114-3"/>
    </source>
</evidence>
<feature type="binding site" evidence="13">
    <location>
        <position position="241"/>
    </location>
    <ligand>
        <name>sn-glycerol 3-phosphate</name>
        <dbReference type="ChEBI" id="CHEBI:57597"/>
    </ligand>
</feature>
<dbReference type="InterPro" id="IPR008927">
    <property type="entry name" value="6-PGluconate_DH-like_C_sf"/>
</dbReference>
<evidence type="ECO:0000256" key="3">
    <source>
        <dbReference type="ARBA" id="ARBA00022857"/>
    </source>
</evidence>
<keyword evidence="13" id="KW-0963">Cytoplasm</keyword>
<dbReference type="InterPro" id="IPR036291">
    <property type="entry name" value="NAD(P)-bd_dom_sf"/>
</dbReference>
<dbReference type="EC" id="1.1.1.94" evidence="10 13"/>
<dbReference type="InterPro" id="IPR006109">
    <property type="entry name" value="G3P_DH_NAD-dep_C"/>
</dbReference>
<evidence type="ECO:0000256" key="4">
    <source>
        <dbReference type="ARBA" id="ARBA00023002"/>
    </source>
</evidence>
<evidence type="ECO:0000313" key="20">
    <source>
        <dbReference type="EMBL" id="EEG29656.1"/>
    </source>
</evidence>
<dbReference type="PROSITE" id="PS00957">
    <property type="entry name" value="NAD_G3PDH"/>
    <property type="match status" value="1"/>
</dbReference>
<dbReference type="HOGENOM" id="CLU_033449_0_2_9"/>
<feature type="binding site" evidence="13">
    <location>
        <position position="137"/>
    </location>
    <ligand>
        <name>NADPH</name>
        <dbReference type="ChEBI" id="CHEBI:57783"/>
    </ligand>
</feature>
<evidence type="ECO:0000256" key="15">
    <source>
        <dbReference type="PIRSR" id="PIRSR000114-2"/>
    </source>
</evidence>
<comment type="caution">
    <text evidence="13">Lacks conserved residue(s) required for the propagation of feature annotation.</text>
</comment>
<evidence type="ECO:0000256" key="14">
    <source>
        <dbReference type="PIRSR" id="PIRSR000114-1"/>
    </source>
</evidence>
<feature type="active site" description="Proton acceptor" evidence="13 14">
    <location>
        <position position="188"/>
    </location>
</feature>
<proteinExistence type="inferred from homology"/>
<dbReference type="GO" id="GO:0006650">
    <property type="term" value="P:glycerophospholipid metabolic process"/>
    <property type="evidence" value="ECO:0007669"/>
    <property type="project" value="UniProtKB-UniRule"/>
</dbReference>
<dbReference type="HAMAP" id="MF_00394">
    <property type="entry name" value="NAD_Glyc3P_dehydrog"/>
    <property type="match status" value="1"/>
</dbReference>
<feature type="binding site" evidence="13">
    <location>
        <position position="253"/>
    </location>
    <ligand>
        <name>sn-glycerol 3-phosphate</name>
        <dbReference type="ChEBI" id="CHEBI:57597"/>
    </ligand>
</feature>
<evidence type="ECO:0000256" key="6">
    <source>
        <dbReference type="ARBA" id="ARBA00023098"/>
    </source>
</evidence>
<evidence type="ECO:0000313" key="21">
    <source>
        <dbReference type="Proteomes" id="UP000003340"/>
    </source>
</evidence>
<reference evidence="20 21" key="1">
    <citation type="submission" date="2009-01" db="EMBL/GenBank/DDBJ databases">
        <authorList>
            <person name="Fulton L."/>
            <person name="Clifton S."/>
            <person name="Fulton B."/>
            <person name="Xu J."/>
            <person name="Minx P."/>
            <person name="Pepin K.H."/>
            <person name="Johnson M."/>
            <person name="Bhonagiri V."/>
            <person name="Nash W.E."/>
            <person name="Mardis E.R."/>
            <person name="Wilson R.K."/>
        </authorList>
    </citation>
    <scope>NUCLEOTIDE SEQUENCE [LARGE SCALE GENOMIC DNA]</scope>
    <source>
        <strain evidence="20 21">DSM 5476</strain>
    </source>
</reference>
<evidence type="ECO:0000256" key="12">
    <source>
        <dbReference type="ARBA" id="ARBA00080511"/>
    </source>
</evidence>
<keyword evidence="3 13" id="KW-0521">NADP</keyword>
<feature type="binding site" evidence="13">
    <location>
        <position position="105"/>
    </location>
    <ligand>
        <name>NADPH</name>
        <dbReference type="ChEBI" id="CHEBI:57783"/>
    </ligand>
</feature>
<evidence type="ECO:0000256" key="17">
    <source>
        <dbReference type="RuleBase" id="RU000437"/>
    </source>
</evidence>
<dbReference type="GO" id="GO:0005975">
    <property type="term" value="P:carbohydrate metabolic process"/>
    <property type="evidence" value="ECO:0007669"/>
    <property type="project" value="InterPro"/>
</dbReference>
<reference evidence="20 21" key="2">
    <citation type="submission" date="2009-02" db="EMBL/GenBank/DDBJ databases">
        <title>Draft genome sequence of Clostridium methylpentosum (DSM 5476).</title>
        <authorList>
            <person name="Sudarsanam P."/>
            <person name="Ley R."/>
            <person name="Guruge J."/>
            <person name="Turnbaugh P.J."/>
            <person name="Mahowald M."/>
            <person name="Liep D."/>
            <person name="Gordon J."/>
        </authorList>
    </citation>
    <scope>NUCLEOTIDE SEQUENCE [LARGE SCALE GENOMIC DNA]</scope>
    <source>
        <strain evidence="20 21">DSM 5476</strain>
    </source>
</reference>
<evidence type="ECO:0000256" key="1">
    <source>
        <dbReference type="ARBA" id="ARBA00011009"/>
    </source>
</evidence>
<comment type="caution">
    <text evidence="20">The sequence shown here is derived from an EMBL/GenBank/DDBJ whole genome shotgun (WGS) entry which is preliminary data.</text>
</comment>
<keyword evidence="13" id="KW-0547">Nucleotide-binding</keyword>
<evidence type="ECO:0000256" key="2">
    <source>
        <dbReference type="ARBA" id="ARBA00022516"/>
    </source>
</evidence>
<comment type="function">
    <text evidence="13">Catalyzes the reduction of the glycolytic intermediate dihydroxyacetone phosphate (DHAP) to sn-glycerol 3-phosphate (G3P), the key precursor for phospholipid synthesis.</text>
</comment>
<name>C0EFM7_9FIRM</name>
<keyword evidence="8 13" id="KW-1208">Phospholipid metabolism</keyword>
<dbReference type="GO" id="GO:0046167">
    <property type="term" value="P:glycerol-3-phosphate biosynthetic process"/>
    <property type="evidence" value="ECO:0007669"/>
    <property type="project" value="UniProtKB-UniRule"/>
</dbReference>
<dbReference type="GO" id="GO:0005829">
    <property type="term" value="C:cytosol"/>
    <property type="evidence" value="ECO:0007669"/>
    <property type="project" value="TreeGrafter"/>
</dbReference>
<keyword evidence="2 13" id="KW-0444">Lipid biosynthesis</keyword>
<dbReference type="InterPro" id="IPR006168">
    <property type="entry name" value="G3P_DH_NAD-dep"/>
</dbReference>
<comment type="similarity">
    <text evidence="1 13 17">Belongs to the NAD-dependent glycerol-3-phosphate dehydrogenase family.</text>
</comment>
<protein>
    <recommendedName>
        <fullName evidence="11 13">Glycerol-3-phosphate dehydrogenase [NAD(P)+]</fullName>
        <ecNumber evidence="10 13">1.1.1.94</ecNumber>
    </recommendedName>
    <alternativeName>
        <fullName evidence="13">NAD(P)(+)-dependent glycerol-3-phosphate dehydrogenase</fullName>
    </alternativeName>
    <alternativeName>
        <fullName evidence="12 13">NAD(P)H-dependent dihydroxyacetone-phosphate reductase</fullName>
    </alternativeName>
</protein>
<evidence type="ECO:0000256" key="9">
    <source>
        <dbReference type="ARBA" id="ARBA00052716"/>
    </source>
</evidence>
<comment type="subcellular location">
    <subcellularLocation>
        <location evidence="13">Cytoplasm</location>
    </subcellularLocation>
</comment>
<evidence type="ECO:0000256" key="7">
    <source>
        <dbReference type="ARBA" id="ARBA00023209"/>
    </source>
</evidence>
<feature type="binding site" evidence="13">
    <location>
        <position position="105"/>
    </location>
    <ligand>
        <name>sn-glycerol 3-phosphate</name>
        <dbReference type="ChEBI" id="CHEBI:57597"/>
    </ligand>
</feature>
<dbReference type="Pfam" id="PF01210">
    <property type="entry name" value="NAD_Gly3P_dh_N"/>
    <property type="match status" value="1"/>
</dbReference>
<keyword evidence="4 13" id="KW-0560">Oxidoreductase</keyword>
<dbReference type="EMBL" id="ACEC01000093">
    <property type="protein sequence ID" value="EEG29656.1"/>
    <property type="molecule type" value="Genomic_DNA"/>
</dbReference>
<sequence length="337" mass="35396">MAKIAILGAGGFGTALAVMAHKSGHDVVLWSAVPSEIKDIRDHGENKKLLPGVPVGSAICLTTEIKEIERSELVIFAVASKWVRSVAQTVAPHLKKGAILVNVGKGFEESTLKRLSEVIAEEVPGHDVVALSGPSHAEEIARGVPTTIVAASTSTASAERVQDILTTGTLRVYVNEDVIGVEFGGALKNIIALCAGICDGLDLGDNTKAALMTRGITEIGRLGVAAGGKVETFGGLAGIGDLIVTCTSMHSRNRRAGILIGQGLPADQAVERIGMTVEGYGATKIGVKLAQKYGVSMPITEQLYQVLFCGADTKQAIINLMGRPNRHESEQMWIQAE</sequence>
<dbReference type="GO" id="GO:0008654">
    <property type="term" value="P:phospholipid biosynthetic process"/>
    <property type="evidence" value="ECO:0007669"/>
    <property type="project" value="UniProtKB-KW"/>
</dbReference>
<evidence type="ECO:0000256" key="8">
    <source>
        <dbReference type="ARBA" id="ARBA00023264"/>
    </source>
</evidence>
<feature type="binding site" evidence="16">
    <location>
        <position position="137"/>
    </location>
    <ligand>
        <name>NAD(+)</name>
        <dbReference type="ChEBI" id="CHEBI:57540"/>
    </ligand>
</feature>
<feature type="binding site" evidence="13">
    <location>
        <position position="188"/>
    </location>
    <ligand>
        <name>sn-glycerol 3-phosphate</name>
        <dbReference type="ChEBI" id="CHEBI:57597"/>
    </ligand>
</feature>
<evidence type="ECO:0000256" key="11">
    <source>
        <dbReference type="ARBA" id="ARBA00069372"/>
    </source>
</evidence>
<feature type="binding site" evidence="16">
    <location>
        <begin position="8"/>
        <end position="13"/>
    </location>
    <ligand>
        <name>NAD(+)</name>
        <dbReference type="ChEBI" id="CHEBI:57540"/>
    </ligand>
</feature>
<dbReference type="STRING" id="537013.CLOSTMETH_02669"/>
<dbReference type="GO" id="GO:0141153">
    <property type="term" value="F:glycerol-3-phosphate dehydrogenase (NADP+) activity"/>
    <property type="evidence" value="ECO:0007669"/>
    <property type="project" value="RHEA"/>
</dbReference>
<dbReference type="GO" id="GO:0051287">
    <property type="term" value="F:NAD binding"/>
    <property type="evidence" value="ECO:0007669"/>
    <property type="project" value="InterPro"/>
</dbReference>
<evidence type="ECO:0000256" key="13">
    <source>
        <dbReference type="HAMAP-Rule" id="MF_00394"/>
    </source>
</evidence>
<keyword evidence="21" id="KW-1185">Reference proteome</keyword>
<keyword evidence="6 13" id="KW-0443">Lipid metabolism</keyword>
<dbReference type="InterPro" id="IPR011128">
    <property type="entry name" value="G3P_DH_NAD-dep_N"/>
</dbReference>
<feature type="binding site" evidence="13">
    <location>
        <position position="251"/>
    </location>
    <ligand>
        <name>sn-glycerol 3-phosphate</name>
        <dbReference type="ChEBI" id="CHEBI:57597"/>
    </ligand>
</feature>
<dbReference type="NCBIfam" id="NF000942">
    <property type="entry name" value="PRK00094.1-4"/>
    <property type="match status" value="1"/>
</dbReference>
<feature type="binding site" evidence="13">
    <location>
        <position position="252"/>
    </location>
    <ligand>
        <name>sn-glycerol 3-phosphate</name>
        <dbReference type="ChEBI" id="CHEBI:57597"/>
    </ligand>
</feature>
<evidence type="ECO:0000259" key="19">
    <source>
        <dbReference type="Pfam" id="PF07479"/>
    </source>
</evidence>
<feature type="binding site" evidence="13">
    <location>
        <position position="278"/>
    </location>
    <ligand>
        <name>NADPH</name>
        <dbReference type="ChEBI" id="CHEBI:57783"/>
    </ligand>
</feature>
<comment type="catalytic activity">
    <reaction evidence="9">
        <text>sn-glycerol 3-phosphate + NADP(+) = dihydroxyacetone phosphate + NADPH + H(+)</text>
        <dbReference type="Rhea" id="RHEA:11096"/>
        <dbReference type="ChEBI" id="CHEBI:15378"/>
        <dbReference type="ChEBI" id="CHEBI:57597"/>
        <dbReference type="ChEBI" id="CHEBI:57642"/>
        <dbReference type="ChEBI" id="CHEBI:57783"/>
        <dbReference type="ChEBI" id="CHEBI:58349"/>
        <dbReference type="EC" id="1.1.1.94"/>
    </reaction>
    <physiologicalReaction direction="right-to-left" evidence="9">
        <dbReference type="Rhea" id="RHEA:11098"/>
    </physiologicalReaction>
</comment>
<evidence type="ECO:0000256" key="5">
    <source>
        <dbReference type="ARBA" id="ARBA00023027"/>
    </source>
</evidence>
<dbReference type="AlphaFoldDB" id="C0EFM7"/>
<feature type="domain" description="Glycerol-3-phosphate dehydrogenase NAD-dependent C-terminal" evidence="19">
    <location>
        <begin position="177"/>
        <end position="317"/>
    </location>
</feature>
<feature type="binding site" evidence="13">
    <location>
        <position position="12"/>
    </location>
    <ligand>
        <name>NADPH</name>
        <dbReference type="ChEBI" id="CHEBI:57783"/>
    </ligand>
</feature>
<feature type="domain" description="Glycerol-3-phosphate dehydrogenase NAD-dependent N-terminal" evidence="18">
    <location>
        <begin position="3"/>
        <end position="156"/>
    </location>
</feature>
<dbReference type="GO" id="GO:0141152">
    <property type="term" value="F:glycerol-3-phosphate dehydrogenase (NAD+) activity"/>
    <property type="evidence" value="ECO:0007669"/>
    <property type="project" value="RHEA"/>
</dbReference>
<dbReference type="FunFam" id="1.10.1040.10:FF:000001">
    <property type="entry name" value="Glycerol-3-phosphate dehydrogenase [NAD(P)+]"/>
    <property type="match status" value="1"/>
</dbReference>
<feature type="binding site" evidence="15">
    <location>
        <begin position="252"/>
        <end position="253"/>
    </location>
    <ligand>
        <name>substrate</name>
    </ligand>
</feature>
<feature type="binding site" evidence="13">
    <location>
        <position position="135"/>
    </location>
    <ligand>
        <name>sn-glycerol 3-phosphate</name>
        <dbReference type="ChEBI" id="CHEBI:57597"/>
    </ligand>
</feature>
<dbReference type="SUPFAM" id="SSF48179">
    <property type="entry name" value="6-phosphogluconate dehydrogenase C-terminal domain-like"/>
    <property type="match status" value="1"/>
</dbReference>
<dbReference type="PRINTS" id="PR00077">
    <property type="entry name" value="GPDHDRGNASE"/>
</dbReference>
<dbReference type="Proteomes" id="UP000003340">
    <property type="component" value="Unassembled WGS sequence"/>
</dbReference>
<feature type="binding site" evidence="13">
    <location>
        <position position="252"/>
    </location>
    <ligand>
        <name>NADPH</name>
        <dbReference type="ChEBI" id="CHEBI:57783"/>
    </ligand>
</feature>
<gene>
    <name evidence="13" type="primary">gpsA</name>
    <name evidence="20" type="ORF">CLOSTMETH_02669</name>
</gene>
<feature type="binding site" evidence="16">
    <location>
        <position position="252"/>
    </location>
    <ligand>
        <name>NAD(+)</name>
        <dbReference type="ChEBI" id="CHEBI:57540"/>
    </ligand>
</feature>
<evidence type="ECO:0000256" key="10">
    <source>
        <dbReference type="ARBA" id="ARBA00066687"/>
    </source>
</evidence>
<comment type="catalytic activity">
    <reaction evidence="13">
        <text>sn-glycerol 3-phosphate + NAD(+) = dihydroxyacetone phosphate + NADH + H(+)</text>
        <dbReference type="Rhea" id="RHEA:11092"/>
        <dbReference type="ChEBI" id="CHEBI:15378"/>
        <dbReference type="ChEBI" id="CHEBI:57540"/>
        <dbReference type="ChEBI" id="CHEBI:57597"/>
        <dbReference type="ChEBI" id="CHEBI:57642"/>
        <dbReference type="ChEBI" id="CHEBI:57945"/>
        <dbReference type="EC" id="1.1.1.94"/>
    </reaction>
</comment>
<dbReference type="PANTHER" id="PTHR11728:SF1">
    <property type="entry name" value="GLYCEROL-3-PHOSPHATE DEHYDROGENASE [NAD(+)] 2, CHLOROPLASTIC"/>
    <property type="match status" value="1"/>
</dbReference>
<evidence type="ECO:0000259" key="18">
    <source>
        <dbReference type="Pfam" id="PF01210"/>
    </source>
</evidence>
<feature type="binding site" evidence="15">
    <location>
        <position position="105"/>
    </location>
    <ligand>
        <name>substrate</name>
    </ligand>
</feature>
<feature type="binding site" evidence="13">
    <location>
        <position position="133"/>
    </location>
    <ligand>
        <name>sn-glycerol 3-phosphate</name>
        <dbReference type="ChEBI" id="CHEBI:57597"/>
    </ligand>
</feature>
<dbReference type="SUPFAM" id="SSF51735">
    <property type="entry name" value="NAD(P)-binding Rossmann-fold domains"/>
    <property type="match status" value="1"/>
</dbReference>
<dbReference type="InterPro" id="IPR013328">
    <property type="entry name" value="6PGD_dom2"/>
</dbReference>
<dbReference type="FunFam" id="3.40.50.720:FF:000019">
    <property type="entry name" value="Glycerol-3-phosphate dehydrogenase [NAD(P)+]"/>
    <property type="match status" value="1"/>
</dbReference>